<dbReference type="RefSeq" id="WP_114372893.1">
    <property type="nucleotide sequence ID" value="NZ_CP031092.1"/>
</dbReference>
<evidence type="ECO:0000313" key="1">
    <source>
        <dbReference type="EMBL" id="AXF56263.1"/>
    </source>
</evidence>
<proteinExistence type="predicted"/>
<sequence length="84" mass="9787">MFGQECLEQTEMHAWEQELAVNEAAAELERLAESLRATGSFDFLRDDRVSVQARVPSHIIMNSEYVQKKETHTVRLAFSWMEQE</sequence>
<reference evidence="1 2" key="1">
    <citation type="journal article" date="2018" name="J. Microbiol.">
        <title>Salicibibacter kimchii gen. nov., sp. nov., a moderately halophilic and alkalitolerant bacterium in the family Bacillaceae, isolated from kimchi.</title>
        <authorList>
            <person name="Jang J.Y."/>
            <person name="Oh Y.J."/>
            <person name="Lim S.K."/>
            <person name="Park H.K."/>
            <person name="Lee C."/>
            <person name="Kim J.Y."/>
            <person name="Lee M.A."/>
            <person name="Choi H.J."/>
        </authorList>
    </citation>
    <scope>NUCLEOTIDE SEQUENCE [LARGE SCALE GENOMIC DNA]</scope>
    <source>
        <strain evidence="1 2">NKC1-1</strain>
    </source>
</reference>
<protein>
    <recommendedName>
        <fullName evidence="3">Amphi-Trp domain-containing protein</fullName>
    </recommendedName>
</protein>
<keyword evidence="2" id="KW-1185">Reference proteome</keyword>
<dbReference type="KEGG" id="rue:DT065_09700"/>
<dbReference type="Proteomes" id="UP000252100">
    <property type="component" value="Chromosome"/>
</dbReference>
<dbReference type="OrthoDB" id="2972155at2"/>
<evidence type="ECO:0000313" key="2">
    <source>
        <dbReference type="Proteomes" id="UP000252100"/>
    </source>
</evidence>
<dbReference type="EMBL" id="CP031092">
    <property type="protein sequence ID" value="AXF56263.1"/>
    <property type="molecule type" value="Genomic_DNA"/>
</dbReference>
<evidence type="ECO:0008006" key="3">
    <source>
        <dbReference type="Google" id="ProtNLM"/>
    </source>
</evidence>
<name>A0A345BZ82_9BACI</name>
<organism evidence="1 2">
    <name type="scientific">Salicibibacter kimchii</name>
    <dbReference type="NCBI Taxonomy" id="2099786"/>
    <lineage>
        <taxon>Bacteria</taxon>
        <taxon>Bacillati</taxon>
        <taxon>Bacillota</taxon>
        <taxon>Bacilli</taxon>
        <taxon>Bacillales</taxon>
        <taxon>Bacillaceae</taxon>
        <taxon>Salicibibacter</taxon>
    </lineage>
</organism>
<dbReference type="AlphaFoldDB" id="A0A345BZ82"/>
<gene>
    <name evidence="1" type="ORF">DT065_09700</name>
</gene>
<accession>A0A345BZ82</accession>